<organism evidence="1 2">
    <name type="scientific">Sphaeramia orbicularis</name>
    <name type="common">orbiculate cardinalfish</name>
    <dbReference type="NCBI Taxonomy" id="375764"/>
    <lineage>
        <taxon>Eukaryota</taxon>
        <taxon>Metazoa</taxon>
        <taxon>Chordata</taxon>
        <taxon>Craniata</taxon>
        <taxon>Vertebrata</taxon>
        <taxon>Euteleostomi</taxon>
        <taxon>Actinopterygii</taxon>
        <taxon>Neopterygii</taxon>
        <taxon>Teleostei</taxon>
        <taxon>Neoteleostei</taxon>
        <taxon>Acanthomorphata</taxon>
        <taxon>Gobiaria</taxon>
        <taxon>Kurtiformes</taxon>
        <taxon>Apogonoidei</taxon>
        <taxon>Apogonidae</taxon>
        <taxon>Apogoninae</taxon>
        <taxon>Sphaeramia</taxon>
    </lineage>
</organism>
<keyword evidence="2" id="KW-1185">Reference proteome</keyword>
<protein>
    <submittedName>
        <fullName evidence="1">Uncharacterized protein</fullName>
    </submittedName>
</protein>
<dbReference type="AlphaFoldDB" id="A0A672Z7A6"/>
<name>A0A672Z7A6_9TELE</name>
<reference evidence="1" key="2">
    <citation type="submission" date="2025-08" db="UniProtKB">
        <authorList>
            <consortium name="Ensembl"/>
        </authorList>
    </citation>
    <scope>IDENTIFICATION</scope>
</reference>
<sequence length="79" mass="8964">MKFSSVGWLGAPLGIGQWMDFSLIISADMNACLNLVLDRSAQHPTSTQLHFIFYSGRHQTFSRIDHILETSCHENHFIS</sequence>
<dbReference type="Proteomes" id="UP000472271">
    <property type="component" value="Chromosome 12"/>
</dbReference>
<proteinExistence type="predicted"/>
<evidence type="ECO:0000313" key="2">
    <source>
        <dbReference type="Proteomes" id="UP000472271"/>
    </source>
</evidence>
<evidence type="ECO:0000313" key="1">
    <source>
        <dbReference type="Ensembl" id="ENSSORP00005012744.1"/>
    </source>
</evidence>
<dbReference type="InParanoid" id="A0A672Z7A6"/>
<dbReference type="Ensembl" id="ENSSORT00005013146.1">
    <property type="protein sequence ID" value="ENSSORP00005012744.1"/>
    <property type="gene ID" value="ENSSORG00005006667.1"/>
</dbReference>
<reference evidence="1" key="3">
    <citation type="submission" date="2025-09" db="UniProtKB">
        <authorList>
            <consortium name="Ensembl"/>
        </authorList>
    </citation>
    <scope>IDENTIFICATION</scope>
</reference>
<reference evidence="1" key="1">
    <citation type="submission" date="2019-06" db="EMBL/GenBank/DDBJ databases">
        <authorList>
            <consortium name="Wellcome Sanger Institute Data Sharing"/>
        </authorList>
    </citation>
    <scope>NUCLEOTIDE SEQUENCE [LARGE SCALE GENOMIC DNA]</scope>
</reference>
<accession>A0A672Z7A6</accession>